<keyword evidence="3" id="KW-1185">Reference proteome</keyword>
<reference evidence="2" key="1">
    <citation type="submission" date="2013-08" db="EMBL/GenBank/DDBJ databases">
        <title>Oryza genome evolution.</title>
        <authorList>
            <person name="Wing R.A."/>
            <person name="Panaud O."/>
            <person name="Oliveira A.C."/>
        </authorList>
    </citation>
    <scope>NUCLEOTIDE SEQUENCE</scope>
</reference>
<organism evidence="2">
    <name type="scientific">Oryza glumipatula</name>
    <dbReference type="NCBI Taxonomy" id="40148"/>
    <lineage>
        <taxon>Eukaryota</taxon>
        <taxon>Viridiplantae</taxon>
        <taxon>Streptophyta</taxon>
        <taxon>Embryophyta</taxon>
        <taxon>Tracheophyta</taxon>
        <taxon>Spermatophyta</taxon>
        <taxon>Magnoliopsida</taxon>
        <taxon>Liliopsida</taxon>
        <taxon>Poales</taxon>
        <taxon>Poaceae</taxon>
        <taxon>BOP clade</taxon>
        <taxon>Oryzoideae</taxon>
        <taxon>Oryzeae</taxon>
        <taxon>Oryzinae</taxon>
        <taxon>Oryza</taxon>
    </lineage>
</organism>
<name>A0A0D9YGQ2_9ORYZ</name>
<reference evidence="2" key="2">
    <citation type="submission" date="2015-04" db="UniProtKB">
        <authorList>
            <consortium name="EnsemblPlants"/>
        </authorList>
    </citation>
    <scope>IDENTIFICATION</scope>
</reference>
<sequence length="85" mass="8931">MRAERDATATGTGRVDDRSGTNSSGQNWRTNSSHLGRANGVTTLLAHLPCSPSGDSGGLIDGGGNRLGSSGGDRLERRRQAPRRR</sequence>
<protein>
    <submittedName>
        <fullName evidence="2">Uncharacterized protein</fullName>
    </submittedName>
</protein>
<feature type="region of interest" description="Disordered" evidence="1">
    <location>
        <begin position="1"/>
        <end position="85"/>
    </location>
</feature>
<evidence type="ECO:0000313" key="2">
    <source>
        <dbReference type="EnsemblPlants" id="OGLUM01G39620.1"/>
    </source>
</evidence>
<accession>A0A0D9YGQ2</accession>
<proteinExistence type="predicted"/>
<evidence type="ECO:0000313" key="3">
    <source>
        <dbReference type="Proteomes" id="UP000026961"/>
    </source>
</evidence>
<feature type="compositionally biased region" description="Polar residues" evidence="1">
    <location>
        <begin position="20"/>
        <end position="34"/>
    </location>
</feature>
<feature type="compositionally biased region" description="Gly residues" evidence="1">
    <location>
        <begin position="55"/>
        <end position="71"/>
    </location>
</feature>
<evidence type="ECO:0000256" key="1">
    <source>
        <dbReference type="SAM" id="MobiDB-lite"/>
    </source>
</evidence>
<dbReference type="HOGENOM" id="CLU_2516292_0_0_1"/>
<reference evidence="2" key="3">
    <citation type="submission" date="2018-05" db="EMBL/GenBank/DDBJ databases">
        <title>OgluRS3 (Oryza glumaepatula Reference Sequence Version 3).</title>
        <authorList>
            <person name="Zhang J."/>
            <person name="Kudrna D."/>
            <person name="Lee S."/>
            <person name="Talag J."/>
            <person name="Welchert J."/>
            <person name="Wing R.A."/>
        </authorList>
    </citation>
    <scope>NUCLEOTIDE SEQUENCE [LARGE SCALE GENOMIC DNA]</scope>
</reference>
<dbReference type="AlphaFoldDB" id="A0A0D9YGQ2"/>
<dbReference type="EnsemblPlants" id="OGLUM01G39620.1">
    <property type="protein sequence ID" value="OGLUM01G39620.1"/>
    <property type="gene ID" value="OGLUM01G39620"/>
</dbReference>
<dbReference type="Gramene" id="OGLUM01G39620.1">
    <property type="protein sequence ID" value="OGLUM01G39620.1"/>
    <property type="gene ID" value="OGLUM01G39620"/>
</dbReference>
<dbReference type="Proteomes" id="UP000026961">
    <property type="component" value="Chromosome 1"/>
</dbReference>